<proteinExistence type="predicted"/>
<dbReference type="AlphaFoldDB" id="A0AAD4K0P0"/>
<gene>
    <name evidence="1" type="ORF">KR093_007216</name>
</gene>
<dbReference type="Pfam" id="PF06477">
    <property type="entry name" value="DUF1091"/>
    <property type="match status" value="1"/>
</dbReference>
<dbReference type="PANTHER" id="PTHR20898">
    <property type="entry name" value="DAEDALUS ON 3-RELATED-RELATED"/>
    <property type="match status" value="1"/>
</dbReference>
<dbReference type="InterPro" id="IPR010512">
    <property type="entry name" value="DUF1091"/>
</dbReference>
<organism evidence="1 2">
    <name type="scientific">Drosophila rubida</name>
    <dbReference type="NCBI Taxonomy" id="30044"/>
    <lineage>
        <taxon>Eukaryota</taxon>
        <taxon>Metazoa</taxon>
        <taxon>Ecdysozoa</taxon>
        <taxon>Arthropoda</taxon>
        <taxon>Hexapoda</taxon>
        <taxon>Insecta</taxon>
        <taxon>Pterygota</taxon>
        <taxon>Neoptera</taxon>
        <taxon>Endopterygota</taxon>
        <taxon>Diptera</taxon>
        <taxon>Brachycera</taxon>
        <taxon>Muscomorpha</taxon>
        <taxon>Ephydroidea</taxon>
        <taxon>Drosophilidae</taxon>
        <taxon>Drosophila</taxon>
    </lineage>
</organism>
<evidence type="ECO:0000313" key="2">
    <source>
        <dbReference type="Proteomes" id="UP001200034"/>
    </source>
</evidence>
<protein>
    <submittedName>
        <fullName evidence="1">Uncharacterized protein</fullName>
    </submittedName>
</protein>
<name>A0AAD4K0P0_9MUSC</name>
<comment type="caution">
    <text evidence="1">The sequence shown here is derived from an EMBL/GenBank/DDBJ whole genome shotgun (WGS) entry which is preliminary data.</text>
</comment>
<evidence type="ECO:0000313" key="1">
    <source>
        <dbReference type="EMBL" id="KAH8371418.1"/>
    </source>
</evidence>
<accession>A0AAD4K0P0</accession>
<sequence>MKYTYENVTNIFNKIVLFCKVNGKFEYTNLECNILEEYGKFDTCMLKSVNRTHKYATVKLIAAKLLNNIKTNMRFLKRLNGYKPFLYNFTVDTCQFLRNPKGRNKVSDFFFGLIGPYSNLNHSCPLKDILVDKVPISFLSHQLSKVLPVPNGQYKIETYWLIDGAHVADVFISFRLF</sequence>
<reference evidence="1" key="1">
    <citation type="journal article" date="2021" name="Mol. Ecol. Resour.">
        <title>Phylogenomic analyses of the genus Drosophila reveals genomic signals of climate adaptation.</title>
        <authorList>
            <person name="Li F."/>
            <person name="Rane R.V."/>
            <person name="Luria V."/>
            <person name="Xiong Z."/>
            <person name="Chen J."/>
            <person name="Li Z."/>
            <person name="Catullo R.A."/>
            <person name="Griffin P.C."/>
            <person name="Schiffer M."/>
            <person name="Pearce S."/>
            <person name="Lee S.F."/>
            <person name="McElroy K."/>
            <person name="Stocker A."/>
            <person name="Shirriffs J."/>
            <person name="Cockerell F."/>
            <person name="Coppin C."/>
            <person name="Sgro C.M."/>
            <person name="Karger A."/>
            <person name="Cain J.W."/>
            <person name="Weber J.A."/>
            <person name="Santpere G."/>
            <person name="Kirschner M.W."/>
            <person name="Hoffmann A.A."/>
            <person name="Oakeshott J.G."/>
            <person name="Zhang G."/>
        </authorList>
    </citation>
    <scope>NUCLEOTIDE SEQUENCE</scope>
    <source>
        <strain evidence="1">BGI-SZ-2011g</strain>
    </source>
</reference>
<dbReference type="PANTHER" id="PTHR20898:SF0">
    <property type="entry name" value="DAEDALUS ON 3-RELATED"/>
    <property type="match status" value="1"/>
</dbReference>
<keyword evidence="2" id="KW-1185">Reference proteome</keyword>
<dbReference type="EMBL" id="JAJJHW010002585">
    <property type="protein sequence ID" value="KAH8371418.1"/>
    <property type="molecule type" value="Genomic_DNA"/>
</dbReference>
<dbReference type="SMART" id="SM00697">
    <property type="entry name" value="DM8"/>
    <property type="match status" value="1"/>
</dbReference>
<dbReference type="Proteomes" id="UP001200034">
    <property type="component" value="Unassembled WGS sequence"/>
</dbReference>